<evidence type="ECO:0000259" key="2">
    <source>
        <dbReference type="PROSITE" id="PS50110"/>
    </source>
</evidence>
<sequence length="138" mass="16012">MYNYDNMNRILMIDDNPMEHFIALKLLKNTGLFENTKHVTNGLETLKFIEQNLTNTDELPDVILLDINMPDINAWGFLDRYKQLHQNISKPIDIYIVSSSIDADDMLKSKTYPFVKSYLVKPLSADILVKIYNDRAKA</sequence>
<gene>
    <name evidence="3" type="ORF">GCM10023313_28240</name>
</gene>
<dbReference type="EMBL" id="BAABJI010000002">
    <property type="protein sequence ID" value="GAA4922623.1"/>
    <property type="molecule type" value="Genomic_DNA"/>
</dbReference>
<dbReference type="InterPro" id="IPR001789">
    <property type="entry name" value="Sig_transdc_resp-reg_receiver"/>
</dbReference>
<evidence type="ECO:0000256" key="1">
    <source>
        <dbReference type="PROSITE-ProRule" id="PRU00169"/>
    </source>
</evidence>
<name>A0ABP9FYV8_9SPHI</name>
<evidence type="ECO:0000313" key="3">
    <source>
        <dbReference type="EMBL" id="GAA4922623.1"/>
    </source>
</evidence>
<dbReference type="PANTHER" id="PTHR44520:SF2">
    <property type="entry name" value="RESPONSE REGULATOR RCP1"/>
    <property type="match status" value="1"/>
</dbReference>
<keyword evidence="4" id="KW-1185">Reference proteome</keyword>
<proteinExistence type="predicted"/>
<dbReference type="Gene3D" id="3.40.50.2300">
    <property type="match status" value="1"/>
</dbReference>
<protein>
    <submittedName>
        <fullName evidence="3">Response regulator</fullName>
    </submittedName>
</protein>
<feature type="domain" description="Response regulatory" evidence="2">
    <location>
        <begin position="9"/>
        <end position="136"/>
    </location>
</feature>
<keyword evidence="1" id="KW-0597">Phosphoprotein</keyword>
<dbReference type="InterPro" id="IPR052893">
    <property type="entry name" value="TCS_response_regulator"/>
</dbReference>
<dbReference type="Proteomes" id="UP001501436">
    <property type="component" value="Unassembled WGS sequence"/>
</dbReference>
<dbReference type="PROSITE" id="PS50110">
    <property type="entry name" value="RESPONSE_REGULATORY"/>
    <property type="match status" value="1"/>
</dbReference>
<dbReference type="SMART" id="SM00448">
    <property type="entry name" value="REC"/>
    <property type="match status" value="1"/>
</dbReference>
<accession>A0ABP9FYV8</accession>
<organism evidence="3 4">
    <name type="scientific">Mucilaginibacter defluvii</name>
    <dbReference type="NCBI Taxonomy" id="1196019"/>
    <lineage>
        <taxon>Bacteria</taxon>
        <taxon>Pseudomonadati</taxon>
        <taxon>Bacteroidota</taxon>
        <taxon>Sphingobacteriia</taxon>
        <taxon>Sphingobacteriales</taxon>
        <taxon>Sphingobacteriaceae</taxon>
        <taxon>Mucilaginibacter</taxon>
    </lineage>
</organism>
<evidence type="ECO:0000313" key="4">
    <source>
        <dbReference type="Proteomes" id="UP001501436"/>
    </source>
</evidence>
<reference evidence="4" key="1">
    <citation type="journal article" date="2019" name="Int. J. Syst. Evol. Microbiol.">
        <title>The Global Catalogue of Microorganisms (GCM) 10K type strain sequencing project: providing services to taxonomists for standard genome sequencing and annotation.</title>
        <authorList>
            <consortium name="The Broad Institute Genomics Platform"/>
            <consortium name="The Broad Institute Genome Sequencing Center for Infectious Disease"/>
            <person name="Wu L."/>
            <person name="Ma J."/>
        </authorList>
    </citation>
    <scope>NUCLEOTIDE SEQUENCE [LARGE SCALE GENOMIC DNA]</scope>
    <source>
        <strain evidence="4">JCM 18283</strain>
    </source>
</reference>
<dbReference type="SUPFAM" id="SSF52172">
    <property type="entry name" value="CheY-like"/>
    <property type="match status" value="1"/>
</dbReference>
<dbReference type="Pfam" id="PF00072">
    <property type="entry name" value="Response_reg"/>
    <property type="match status" value="1"/>
</dbReference>
<feature type="modified residue" description="4-aspartylphosphate" evidence="1">
    <location>
        <position position="66"/>
    </location>
</feature>
<dbReference type="InterPro" id="IPR011006">
    <property type="entry name" value="CheY-like_superfamily"/>
</dbReference>
<comment type="caution">
    <text evidence="3">The sequence shown here is derived from an EMBL/GenBank/DDBJ whole genome shotgun (WGS) entry which is preliminary data.</text>
</comment>
<dbReference type="PANTHER" id="PTHR44520">
    <property type="entry name" value="RESPONSE REGULATOR RCP1-RELATED"/>
    <property type="match status" value="1"/>
</dbReference>